<accession>A0ABM8GR27</accession>
<dbReference type="SUPFAM" id="SSF46785">
    <property type="entry name" value="Winged helix' DNA-binding domain"/>
    <property type="match status" value="1"/>
</dbReference>
<reference evidence="6" key="1">
    <citation type="journal article" date="2019" name="Int. J. Syst. Evol. Microbiol.">
        <title>The Global Catalogue of Microorganisms (GCM) 10K type strain sequencing project: providing services to taxonomists for standard genome sequencing and annotation.</title>
        <authorList>
            <consortium name="The Broad Institute Genomics Platform"/>
            <consortium name="The Broad Institute Genome Sequencing Center for Infectious Disease"/>
            <person name="Wu L."/>
            <person name="Ma J."/>
        </authorList>
    </citation>
    <scope>NUCLEOTIDE SEQUENCE [LARGE SCALE GENOMIC DNA]</scope>
    <source>
        <strain evidence="6">NBRC 108728</strain>
    </source>
</reference>
<dbReference type="Gene3D" id="1.10.10.10">
    <property type="entry name" value="Winged helix-like DNA-binding domain superfamily/Winged helix DNA-binding domain"/>
    <property type="match status" value="1"/>
</dbReference>
<protein>
    <submittedName>
        <fullName evidence="5">Transcriptional regulator, GntR family protein</fullName>
    </submittedName>
</protein>
<keyword evidence="1" id="KW-0805">Transcription regulation</keyword>
<gene>
    <name evidence="5" type="ORF">GCM10025867_30030</name>
</gene>
<organism evidence="5 6">
    <name type="scientific">Frondihabitans sucicola</name>
    <dbReference type="NCBI Taxonomy" id="1268041"/>
    <lineage>
        <taxon>Bacteria</taxon>
        <taxon>Bacillati</taxon>
        <taxon>Actinomycetota</taxon>
        <taxon>Actinomycetes</taxon>
        <taxon>Micrococcales</taxon>
        <taxon>Microbacteriaceae</taxon>
        <taxon>Frondihabitans</taxon>
    </lineage>
</organism>
<dbReference type="EMBL" id="AP027732">
    <property type="protein sequence ID" value="BDZ50762.1"/>
    <property type="molecule type" value="Genomic_DNA"/>
</dbReference>
<dbReference type="InterPro" id="IPR000524">
    <property type="entry name" value="Tscrpt_reg_HTH_GntR"/>
</dbReference>
<keyword evidence="6" id="KW-1185">Reference proteome</keyword>
<evidence type="ECO:0000256" key="3">
    <source>
        <dbReference type="ARBA" id="ARBA00023163"/>
    </source>
</evidence>
<dbReference type="InterPro" id="IPR036388">
    <property type="entry name" value="WH-like_DNA-bd_sf"/>
</dbReference>
<dbReference type="SUPFAM" id="SSF48008">
    <property type="entry name" value="GntR ligand-binding domain-like"/>
    <property type="match status" value="1"/>
</dbReference>
<dbReference type="SMART" id="SM00895">
    <property type="entry name" value="FCD"/>
    <property type="match status" value="1"/>
</dbReference>
<evidence type="ECO:0000313" key="5">
    <source>
        <dbReference type="EMBL" id="BDZ50762.1"/>
    </source>
</evidence>
<evidence type="ECO:0000256" key="2">
    <source>
        <dbReference type="ARBA" id="ARBA00023125"/>
    </source>
</evidence>
<dbReference type="InterPro" id="IPR036390">
    <property type="entry name" value="WH_DNA-bd_sf"/>
</dbReference>
<dbReference type="RefSeq" id="WP_286343698.1">
    <property type="nucleotide sequence ID" value="NZ_AP027732.1"/>
</dbReference>
<name>A0ABM8GR27_9MICO</name>
<dbReference type="SMART" id="SM00345">
    <property type="entry name" value="HTH_GNTR"/>
    <property type="match status" value="1"/>
</dbReference>
<dbReference type="PRINTS" id="PR00035">
    <property type="entry name" value="HTHGNTR"/>
</dbReference>
<dbReference type="InterPro" id="IPR011711">
    <property type="entry name" value="GntR_C"/>
</dbReference>
<sequence>METTSKTEPAVERVHAQLRSWLLDGTLSPGAMLSENDLSSRLAVSRTPVRGALRRLEAEGWLTIYPKRGALVRRLSFEEALAVADARQVLESAYVDAVSDEARAELCTRLDRMIDEEQDEARDGDYVKLVNRTIDFHRAFVEVGENPVLLQFYDHLRERQLVMTLQTPARVTGRWEEFTREHRNLVDLMRTGDRESFVTALRDHIVGTHGPVLGIRC</sequence>
<feature type="domain" description="HTH gntR-type" evidence="4">
    <location>
        <begin position="8"/>
        <end position="75"/>
    </location>
</feature>
<evidence type="ECO:0000259" key="4">
    <source>
        <dbReference type="PROSITE" id="PS50949"/>
    </source>
</evidence>
<dbReference type="PANTHER" id="PTHR43537">
    <property type="entry name" value="TRANSCRIPTIONAL REGULATOR, GNTR FAMILY"/>
    <property type="match status" value="1"/>
</dbReference>
<dbReference type="Pfam" id="PF07729">
    <property type="entry name" value="FCD"/>
    <property type="match status" value="1"/>
</dbReference>
<dbReference type="Proteomes" id="UP001321486">
    <property type="component" value="Chromosome"/>
</dbReference>
<dbReference type="Gene3D" id="1.20.120.530">
    <property type="entry name" value="GntR ligand-binding domain-like"/>
    <property type="match status" value="1"/>
</dbReference>
<dbReference type="PANTHER" id="PTHR43537:SF24">
    <property type="entry name" value="GLUCONATE OPERON TRANSCRIPTIONAL REPRESSOR"/>
    <property type="match status" value="1"/>
</dbReference>
<dbReference type="Pfam" id="PF00392">
    <property type="entry name" value="GntR"/>
    <property type="match status" value="1"/>
</dbReference>
<evidence type="ECO:0000313" key="6">
    <source>
        <dbReference type="Proteomes" id="UP001321486"/>
    </source>
</evidence>
<keyword evidence="2" id="KW-0238">DNA-binding</keyword>
<keyword evidence="3" id="KW-0804">Transcription</keyword>
<dbReference type="CDD" id="cd07377">
    <property type="entry name" value="WHTH_GntR"/>
    <property type="match status" value="1"/>
</dbReference>
<dbReference type="PROSITE" id="PS50949">
    <property type="entry name" value="HTH_GNTR"/>
    <property type="match status" value="1"/>
</dbReference>
<evidence type="ECO:0000256" key="1">
    <source>
        <dbReference type="ARBA" id="ARBA00023015"/>
    </source>
</evidence>
<proteinExistence type="predicted"/>
<dbReference type="InterPro" id="IPR008920">
    <property type="entry name" value="TF_FadR/GntR_C"/>
</dbReference>